<feature type="transmembrane region" description="Helical" evidence="5">
    <location>
        <begin position="90"/>
        <end position="114"/>
    </location>
</feature>
<dbReference type="InterPro" id="IPR010899">
    <property type="entry name" value="UPF0344"/>
</dbReference>
<dbReference type="Proteomes" id="UP000077926">
    <property type="component" value="Chromosome"/>
</dbReference>
<feature type="transmembrane region" description="Helical" evidence="5">
    <location>
        <begin position="59"/>
        <end position="78"/>
    </location>
</feature>
<keyword evidence="2 5" id="KW-0812">Transmembrane</keyword>
<keyword evidence="7" id="KW-1185">Reference proteome</keyword>
<comment type="similarity">
    <text evidence="5">Belongs to the UPF0344 family.</text>
</comment>
<dbReference type="KEGG" id="bmur:ABE28_005915"/>
<dbReference type="Pfam" id="PF07457">
    <property type="entry name" value="DUF1516"/>
    <property type="match status" value="1"/>
</dbReference>
<organism evidence="6 7">
    <name type="scientific">Peribacillus muralis</name>
    <dbReference type="NCBI Taxonomy" id="264697"/>
    <lineage>
        <taxon>Bacteria</taxon>
        <taxon>Bacillati</taxon>
        <taxon>Bacillota</taxon>
        <taxon>Bacilli</taxon>
        <taxon>Bacillales</taxon>
        <taxon>Bacillaceae</taxon>
        <taxon>Peribacillus</taxon>
    </lineage>
</organism>
<dbReference type="STRING" id="264697.ABE28_005915"/>
<feature type="transmembrane region" description="Helical" evidence="5">
    <location>
        <begin position="6"/>
        <end position="24"/>
    </location>
</feature>
<evidence type="ECO:0000256" key="4">
    <source>
        <dbReference type="ARBA" id="ARBA00023136"/>
    </source>
</evidence>
<gene>
    <name evidence="6" type="ORF">ABE28_005915</name>
</gene>
<dbReference type="AlphaFoldDB" id="A0A1B3XL05"/>
<protein>
    <recommendedName>
        <fullName evidence="5">UPF0344 protein ABE28_005915</fullName>
    </recommendedName>
</protein>
<comment type="subcellular location">
    <subcellularLocation>
        <location evidence="5">Cell membrane</location>
        <topology evidence="5">Multi-pass membrane protein</topology>
    </subcellularLocation>
</comment>
<reference evidence="6 7" key="1">
    <citation type="submission" date="2016-08" db="EMBL/GenBank/DDBJ databases">
        <title>Complete genome sequence of Bacillus muralis G25-68, a strain with toxicity to nematodes.</title>
        <authorList>
            <person name="Zheng Z."/>
        </authorList>
    </citation>
    <scope>NUCLEOTIDE SEQUENCE [LARGE SCALE GENOMIC DNA]</scope>
    <source>
        <strain evidence="6 7">G25-68</strain>
    </source>
</reference>
<name>A0A1B3XL05_9BACI</name>
<dbReference type="HAMAP" id="MF_01536">
    <property type="entry name" value="UPF0344"/>
    <property type="match status" value="1"/>
</dbReference>
<keyword evidence="4 5" id="KW-0472">Membrane</keyword>
<evidence type="ECO:0000256" key="2">
    <source>
        <dbReference type="ARBA" id="ARBA00022692"/>
    </source>
</evidence>
<evidence type="ECO:0000256" key="5">
    <source>
        <dbReference type="HAMAP-Rule" id="MF_01536"/>
    </source>
</evidence>
<evidence type="ECO:0000256" key="1">
    <source>
        <dbReference type="ARBA" id="ARBA00022475"/>
    </source>
</evidence>
<evidence type="ECO:0000313" key="7">
    <source>
        <dbReference type="Proteomes" id="UP000077926"/>
    </source>
</evidence>
<feature type="transmembrane region" description="Helical" evidence="5">
    <location>
        <begin position="36"/>
        <end position="53"/>
    </location>
</feature>
<dbReference type="GO" id="GO:0005886">
    <property type="term" value="C:plasma membrane"/>
    <property type="evidence" value="ECO:0007669"/>
    <property type="project" value="UniProtKB-SubCell"/>
</dbReference>
<evidence type="ECO:0000313" key="6">
    <source>
        <dbReference type="EMBL" id="AOH53879.1"/>
    </source>
</evidence>
<dbReference type="RefSeq" id="WP_064466617.1">
    <property type="nucleotide sequence ID" value="NZ_CP017080.1"/>
</dbReference>
<dbReference type="OrthoDB" id="2365314at2"/>
<evidence type="ECO:0000256" key="3">
    <source>
        <dbReference type="ARBA" id="ARBA00022989"/>
    </source>
</evidence>
<sequence>MTTHLHITAWVIGIILFFVTYSMLKSGNPKAKMLHMITRLFYLLIFLTGGMLITDFGAYAVKMIVGIIVIAAMEMVLVRTKKRKSTSAMWILFIVALVFVVYLGLSLPQGLYFFK</sequence>
<keyword evidence="1 5" id="KW-1003">Cell membrane</keyword>
<accession>A0A1B3XL05</accession>
<proteinExistence type="inferred from homology"/>
<dbReference type="EMBL" id="CP017080">
    <property type="protein sequence ID" value="AOH53879.1"/>
    <property type="molecule type" value="Genomic_DNA"/>
</dbReference>
<keyword evidence="3 5" id="KW-1133">Transmembrane helix</keyword>